<evidence type="ECO:0000256" key="5">
    <source>
        <dbReference type="ARBA" id="ARBA00022777"/>
    </source>
</evidence>
<name>V6QDJ4_9ENTE</name>
<evidence type="ECO:0000256" key="7">
    <source>
        <dbReference type="ARBA" id="ARBA00047615"/>
    </source>
</evidence>
<dbReference type="FunFam" id="3.40.50.300:FF:000484">
    <property type="entry name" value="Cytidylate kinase"/>
    <property type="match status" value="1"/>
</dbReference>
<dbReference type="GO" id="GO:0006220">
    <property type="term" value="P:pyrimidine nucleotide metabolic process"/>
    <property type="evidence" value="ECO:0007669"/>
    <property type="project" value="UniProtKB-UniRule"/>
</dbReference>
<evidence type="ECO:0000259" key="10">
    <source>
        <dbReference type="Pfam" id="PF02224"/>
    </source>
</evidence>
<dbReference type="NCBIfam" id="TIGR00017">
    <property type="entry name" value="cmk"/>
    <property type="match status" value="1"/>
</dbReference>
<dbReference type="InterPro" id="IPR003136">
    <property type="entry name" value="Cytidylate_kin"/>
</dbReference>
<dbReference type="GO" id="GO:0005524">
    <property type="term" value="F:ATP binding"/>
    <property type="evidence" value="ECO:0007669"/>
    <property type="project" value="UniProtKB-UniRule"/>
</dbReference>
<dbReference type="Pfam" id="PF02224">
    <property type="entry name" value="Cytidylate_kin"/>
    <property type="match status" value="1"/>
</dbReference>
<keyword evidence="6 9" id="KW-0067">ATP-binding</keyword>
<comment type="subcellular location">
    <subcellularLocation>
        <location evidence="9">Cytoplasm</location>
    </subcellularLocation>
</comment>
<evidence type="ECO:0000256" key="8">
    <source>
        <dbReference type="ARBA" id="ARBA00048478"/>
    </source>
</evidence>
<keyword evidence="4 9" id="KW-0547">Nucleotide-binding</keyword>
<dbReference type="PANTHER" id="PTHR21299:SF2">
    <property type="entry name" value="CYTIDYLATE KINASE"/>
    <property type="match status" value="1"/>
</dbReference>
<dbReference type="Gene3D" id="3.40.50.300">
    <property type="entry name" value="P-loop containing nucleotide triphosphate hydrolases"/>
    <property type="match status" value="1"/>
</dbReference>
<dbReference type="SUPFAM" id="SSF52540">
    <property type="entry name" value="P-loop containing nucleoside triphosphate hydrolases"/>
    <property type="match status" value="1"/>
</dbReference>
<dbReference type="PATRIC" id="fig|1408226.3.peg.181"/>
<comment type="similarity">
    <text evidence="1 9">Belongs to the cytidylate kinase family. Type 1 subfamily.</text>
</comment>
<dbReference type="InterPro" id="IPR027417">
    <property type="entry name" value="P-loop_NTPase"/>
</dbReference>
<accession>V6QDJ4</accession>
<evidence type="ECO:0000313" key="12">
    <source>
        <dbReference type="Proteomes" id="UP000018126"/>
    </source>
</evidence>
<keyword evidence="3 9" id="KW-0808">Transferase</keyword>
<keyword evidence="12" id="KW-1185">Reference proteome</keyword>
<proteinExistence type="inferred from homology"/>
<evidence type="ECO:0000256" key="3">
    <source>
        <dbReference type="ARBA" id="ARBA00022679"/>
    </source>
</evidence>
<comment type="catalytic activity">
    <reaction evidence="7 9">
        <text>dCMP + ATP = dCDP + ADP</text>
        <dbReference type="Rhea" id="RHEA:25094"/>
        <dbReference type="ChEBI" id="CHEBI:30616"/>
        <dbReference type="ChEBI" id="CHEBI:57566"/>
        <dbReference type="ChEBI" id="CHEBI:58593"/>
        <dbReference type="ChEBI" id="CHEBI:456216"/>
        <dbReference type="EC" id="2.7.4.25"/>
    </reaction>
</comment>
<dbReference type="GO" id="GO:0015949">
    <property type="term" value="P:nucleobase-containing small molecule interconversion"/>
    <property type="evidence" value="ECO:0007669"/>
    <property type="project" value="TreeGrafter"/>
</dbReference>
<evidence type="ECO:0000256" key="9">
    <source>
        <dbReference type="HAMAP-Rule" id="MF_00238"/>
    </source>
</evidence>
<organism evidence="11 12">
    <name type="scientific">Vagococcus lutrae LBD1</name>
    <dbReference type="NCBI Taxonomy" id="1408226"/>
    <lineage>
        <taxon>Bacteria</taxon>
        <taxon>Bacillati</taxon>
        <taxon>Bacillota</taxon>
        <taxon>Bacilli</taxon>
        <taxon>Lactobacillales</taxon>
        <taxon>Enterococcaceae</taxon>
        <taxon>Vagococcus</taxon>
    </lineage>
</organism>
<dbReference type="GO" id="GO:0036430">
    <property type="term" value="F:CMP kinase activity"/>
    <property type="evidence" value="ECO:0007669"/>
    <property type="project" value="RHEA"/>
</dbReference>
<keyword evidence="2 9" id="KW-0963">Cytoplasm</keyword>
<keyword evidence="5 9" id="KW-0418">Kinase</keyword>
<feature type="domain" description="Cytidylate kinase" evidence="10">
    <location>
        <begin position="7"/>
        <end position="220"/>
    </location>
</feature>
<evidence type="ECO:0000256" key="4">
    <source>
        <dbReference type="ARBA" id="ARBA00022741"/>
    </source>
</evidence>
<comment type="caution">
    <text evidence="11">The sequence shown here is derived from an EMBL/GenBank/DDBJ whole genome shotgun (WGS) entry which is preliminary data.</text>
</comment>
<evidence type="ECO:0000256" key="1">
    <source>
        <dbReference type="ARBA" id="ARBA00009427"/>
    </source>
</evidence>
<dbReference type="Proteomes" id="UP000018126">
    <property type="component" value="Unassembled WGS sequence"/>
</dbReference>
<dbReference type="PANTHER" id="PTHR21299">
    <property type="entry name" value="CYTIDYLATE KINASE/PANTOATE-BETA-ALANINE LIGASE"/>
    <property type="match status" value="1"/>
</dbReference>
<reference evidence="11 12" key="1">
    <citation type="journal article" date="2013" name="Genome Announc.">
        <title>High-Quality Draft Genome Sequence of Vagococcus lutrae Strain LBD1, Isolated from the Largemouth Bass Micropterus salmoides.</title>
        <authorList>
            <person name="Lebreton F."/>
            <person name="Valentino M.D."/>
            <person name="Duncan L.B."/>
            <person name="Zeng Q."/>
            <person name="Manson McGuire A."/>
            <person name="Earl A.M."/>
            <person name="Gilmore M.S."/>
        </authorList>
    </citation>
    <scope>NUCLEOTIDE SEQUENCE [LARGE SCALE GENOMIC DNA]</scope>
    <source>
        <strain evidence="11 12">LBD1</strain>
    </source>
</reference>
<dbReference type="RefSeq" id="WP_023605538.1">
    <property type="nucleotide sequence ID" value="NZ_AYSH01000003.1"/>
</dbReference>
<evidence type="ECO:0000256" key="6">
    <source>
        <dbReference type="ARBA" id="ARBA00022840"/>
    </source>
</evidence>
<dbReference type="CDD" id="cd02020">
    <property type="entry name" value="CMPK"/>
    <property type="match status" value="1"/>
</dbReference>
<dbReference type="eggNOG" id="COG0283">
    <property type="taxonomic scope" value="Bacteria"/>
</dbReference>
<dbReference type="EC" id="2.7.4.25" evidence="9"/>
<dbReference type="GO" id="GO:0005829">
    <property type="term" value="C:cytosol"/>
    <property type="evidence" value="ECO:0007669"/>
    <property type="project" value="TreeGrafter"/>
</dbReference>
<evidence type="ECO:0000256" key="2">
    <source>
        <dbReference type="ARBA" id="ARBA00022490"/>
    </source>
</evidence>
<sequence length="226" mass="25328">MKNKMQIAIDGPASAGKSTVAKILAKKLGYVYCDTGAMYRALTYMALMNKVSLADEKRLVSLLDEMTISFRQEADGQRVLVNHQDVTDEIREANVSQNVSEVSAHSGVREALVRQQQEIAAQSDIVMDGRDIGTVVLPNAPVKIFLIASVAERAQRRYEENKAKGMTVELEQIKKEIEERDYKDTTRKVSPLVKAEDAIELDTTGLSIEQVVEKIEQIIQKHDFFQ</sequence>
<dbReference type="GO" id="GO:0036431">
    <property type="term" value="F:dCMP kinase activity"/>
    <property type="evidence" value="ECO:0007669"/>
    <property type="project" value="InterPro"/>
</dbReference>
<feature type="binding site" evidence="9">
    <location>
        <begin position="11"/>
        <end position="19"/>
    </location>
    <ligand>
        <name>ATP</name>
        <dbReference type="ChEBI" id="CHEBI:30616"/>
    </ligand>
</feature>
<dbReference type="InterPro" id="IPR011994">
    <property type="entry name" value="Cytidylate_kinase_dom"/>
</dbReference>
<dbReference type="HAMAP" id="MF_00238">
    <property type="entry name" value="Cytidyl_kinase_type1"/>
    <property type="match status" value="1"/>
</dbReference>
<comment type="catalytic activity">
    <reaction evidence="8 9">
        <text>CMP + ATP = CDP + ADP</text>
        <dbReference type="Rhea" id="RHEA:11600"/>
        <dbReference type="ChEBI" id="CHEBI:30616"/>
        <dbReference type="ChEBI" id="CHEBI:58069"/>
        <dbReference type="ChEBI" id="CHEBI:60377"/>
        <dbReference type="ChEBI" id="CHEBI:456216"/>
        <dbReference type="EC" id="2.7.4.25"/>
    </reaction>
</comment>
<protein>
    <recommendedName>
        <fullName evidence="9">Cytidylate kinase</fullName>
        <shortName evidence="9">CK</shortName>
        <ecNumber evidence="9">2.7.4.25</ecNumber>
    </recommendedName>
    <alternativeName>
        <fullName evidence="9">Cytidine monophosphate kinase</fullName>
        <shortName evidence="9">CMP kinase</shortName>
    </alternativeName>
</protein>
<evidence type="ECO:0000313" key="11">
    <source>
        <dbReference type="EMBL" id="EST90643.1"/>
    </source>
</evidence>
<dbReference type="AlphaFoldDB" id="V6QDJ4"/>
<dbReference type="EMBL" id="AYSH01000003">
    <property type="protein sequence ID" value="EST90643.1"/>
    <property type="molecule type" value="Genomic_DNA"/>
</dbReference>
<dbReference type="STRING" id="1408226.T233_00181"/>
<gene>
    <name evidence="9" type="primary">cmk</name>
    <name evidence="11" type="ORF">T233_00181</name>
</gene>